<keyword evidence="2" id="KW-1185">Reference proteome</keyword>
<organism evidence="1 2">
    <name type="scientific">Virgibacillus siamensis</name>
    <dbReference type="NCBI Taxonomy" id="480071"/>
    <lineage>
        <taxon>Bacteria</taxon>
        <taxon>Bacillati</taxon>
        <taxon>Bacillota</taxon>
        <taxon>Bacilli</taxon>
        <taxon>Bacillales</taxon>
        <taxon>Bacillaceae</taxon>
        <taxon>Virgibacillus</taxon>
    </lineage>
</organism>
<protein>
    <submittedName>
        <fullName evidence="1">TIGR02328 family protein</fullName>
    </submittedName>
</protein>
<sequence length="126" mass="14941">MRLWHEKLLSELPRQQLLGQHRECCALRGNAWGKNHTTVNYVFSYSPYKLYLYHMIVINEMKQRGYKNDPLWENPSYRGKTCPPYKDEQLKEACNKHDGNSPIYPEHNGEYLQECINNLNAKGIRL</sequence>
<dbReference type="Proteomes" id="UP001500866">
    <property type="component" value="Unassembled WGS sequence"/>
</dbReference>
<dbReference type="NCBIfam" id="TIGR02328">
    <property type="entry name" value="TIGR02328 family protein"/>
    <property type="match status" value="1"/>
</dbReference>
<gene>
    <name evidence="1" type="ORF">GCM10009001_14350</name>
</gene>
<comment type="caution">
    <text evidence="1">The sequence shown here is derived from an EMBL/GenBank/DDBJ whole genome shotgun (WGS) entry which is preliminary data.</text>
</comment>
<reference evidence="2" key="1">
    <citation type="journal article" date="2019" name="Int. J. Syst. Evol. Microbiol.">
        <title>The Global Catalogue of Microorganisms (GCM) 10K type strain sequencing project: providing services to taxonomists for standard genome sequencing and annotation.</title>
        <authorList>
            <consortium name="The Broad Institute Genomics Platform"/>
            <consortium name="The Broad Institute Genome Sequencing Center for Infectious Disease"/>
            <person name="Wu L."/>
            <person name="Ma J."/>
        </authorList>
    </citation>
    <scope>NUCLEOTIDE SEQUENCE [LARGE SCALE GENOMIC DNA]</scope>
    <source>
        <strain evidence="2">JCM 15395</strain>
    </source>
</reference>
<proteinExistence type="predicted"/>
<dbReference type="EMBL" id="BAAADS010000009">
    <property type="protein sequence ID" value="GAA0599199.1"/>
    <property type="molecule type" value="Genomic_DNA"/>
</dbReference>
<dbReference type="InterPro" id="IPR004260">
    <property type="entry name" value="Pyr-dimer_DNA_glycosylase"/>
</dbReference>
<dbReference type="Pfam" id="PF03013">
    <property type="entry name" value="Pyr_excise"/>
    <property type="match status" value="1"/>
</dbReference>
<evidence type="ECO:0000313" key="1">
    <source>
        <dbReference type="EMBL" id="GAA0599199.1"/>
    </source>
</evidence>
<accession>A0ABP3QZG6</accession>
<dbReference type="InterPro" id="IPR012650">
    <property type="entry name" value="CHP02328"/>
</dbReference>
<name>A0ABP3QZG6_9BACI</name>
<evidence type="ECO:0000313" key="2">
    <source>
        <dbReference type="Proteomes" id="UP001500866"/>
    </source>
</evidence>
<dbReference type="RefSeq" id="WP_343811599.1">
    <property type="nucleotide sequence ID" value="NZ_BAAADS010000009.1"/>
</dbReference>